<evidence type="ECO:0000256" key="5">
    <source>
        <dbReference type="ARBA" id="ARBA00023239"/>
    </source>
</evidence>
<dbReference type="Pfam" id="PF07836">
    <property type="entry name" value="DmpG_comm"/>
    <property type="match status" value="1"/>
</dbReference>
<proteinExistence type="inferred from homology"/>
<dbReference type="SUPFAM" id="SSF51569">
    <property type="entry name" value="Aldolase"/>
    <property type="match status" value="1"/>
</dbReference>
<organism evidence="8 9">
    <name type="scientific">Roseateles amylovorans</name>
    <dbReference type="NCBI Taxonomy" id="2978473"/>
    <lineage>
        <taxon>Bacteria</taxon>
        <taxon>Pseudomonadati</taxon>
        <taxon>Pseudomonadota</taxon>
        <taxon>Betaproteobacteria</taxon>
        <taxon>Burkholderiales</taxon>
        <taxon>Sphaerotilaceae</taxon>
        <taxon>Roseateles</taxon>
    </lineage>
</organism>
<keyword evidence="2" id="KW-0479">Metal-binding</keyword>
<dbReference type="Gene3D" id="3.20.20.70">
    <property type="entry name" value="Aldolase class I"/>
    <property type="match status" value="1"/>
</dbReference>
<dbReference type="NCBIfam" id="TIGR03217">
    <property type="entry name" value="4OH_2_O_val_ald"/>
    <property type="match status" value="1"/>
</dbReference>
<dbReference type="InterPro" id="IPR050073">
    <property type="entry name" value="2-IPM_HCS-like"/>
</dbReference>
<dbReference type="Proteomes" id="UP001064933">
    <property type="component" value="Chromosome"/>
</dbReference>
<dbReference type="SUPFAM" id="SSF89000">
    <property type="entry name" value="post-HMGL domain-like"/>
    <property type="match status" value="1"/>
</dbReference>
<evidence type="ECO:0000256" key="1">
    <source>
        <dbReference type="ARBA" id="ARBA00008944"/>
    </source>
</evidence>
<accession>A0ABY6AWW8</accession>
<dbReference type="InterPro" id="IPR012425">
    <property type="entry name" value="DmpG_comm"/>
</dbReference>
<dbReference type="Pfam" id="PF00682">
    <property type="entry name" value="HMGL-like"/>
    <property type="match status" value="1"/>
</dbReference>
<dbReference type="EMBL" id="CP104562">
    <property type="protein sequence ID" value="UXH77472.1"/>
    <property type="molecule type" value="Genomic_DNA"/>
</dbReference>
<keyword evidence="9" id="KW-1185">Reference proteome</keyword>
<evidence type="ECO:0000256" key="3">
    <source>
        <dbReference type="ARBA" id="ARBA00022797"/>
    </source>
</evidence>
<evidence type="ECO:0000313" key="9">
    <source>
        <dbReference type="Proteomes" id="UP001064933"/>
    </source>
</evidence>
<dbReference type="PANTHER" id="PTHR10277:SF9">
    <property type="entry name" value="2-ISOPROPYLMALATE SYNTHASE 1, CHLOROPLASTIC-RELATED"/>
    <property type="match status" value="1"/>
</dbReference>
<reference evidence="8" key="1">
    <citation type="submission" date="2022-10" db="EMBL/GenBank/DDBJ databases">
        <title>Characterization and whole genome sequencing of a new Roseateles species, isolated from fresh water.</title>
        <authorList>
            <person name="Guliayeva D.Y."/>
            <person name="Akhremchuk A.E."/>
            <person name="Sikolenko M.A."/>
            <person name="Valentovich L.N."/>
            <person name="Sidarenka A.V."/>
        </authorList>
    </citation>
    <scope>NUCLEOTIDE SEQUENCE</scope>
    <source>
        <strain evidence="8">BIM B-1768</strain>
    </source>
</reference>
<comment type="similarity">
    <text evidence="1">Belongs to the 4-hydroxy-2-oxovalerate aldolase family.</text>
</comment>
<dbReference type="InterPro" id="IPR035685">
    <property type="entry name" value="DRE_TIM_HOA"/>
</dbReference>
<dbReference type="RefSeq" id="WP_261757222.1">
    <property type="nucleotide sequence ID" value="NZ_CP104562.2"/>
</dbReference>
<dbReference type="Gene3D" id="1.10.8.60">
    <property type="match status" value="1"/>
</dbReference>
<gene>
    <name evidence="8" type="primary">dmpG</name>
    <name evidence="8" type="ORF">N4261_21135</name>
</gene>
<dbReference type="NCBIfam" id="NF006049">
    <property type="entry name" value="PRK08195.1"/>
    <property type="match status" value="1"/>
</dbReference>
<evidence type="ECO:0000256" key="4">
    <source>
        <dbReference type="ARBA" id="ARBA00023211"/>
    </source>
</evidence>
<evidence type="ECO:0000313" key="8">
    <source>
        <dbReference type="EMBL" id="UXH77472.1"/>
    </source>
</evidence>
<protein>
    <recommendedName>
        <fullName evidence="6">4-hydroxy-2-oxovalerate aldolase</fullName>
        <ecNumber evidence="6">4.1.3.39</ecNumber>
    </recommendedName>
</protein>
<dbReference type="EC" id="4.1.3.39" evidence="6"/>
<dbReference type="PROSITE" id="PS50991">
    <property type="entry name" value="PYR_CT"/>
    <property type="match status" value="1"/>
</dbReference>
<dbReference type="CDD" id="cd07943">
    <property type="entry name" value="DRE_TIM_HOA"/>
    <property type="match status" value="1"/>
</dbReference>
<keyword evidence="5 8" id="KW-0456">Lyase</keyword>
<dbReference type="GO" id="GO:0008701">
    <property type="term" value="F:4-hydroxy-2-oxovalerate aldolase activity"/>
    <property type="evidence" value="ECO:0007669"/>
    <property type="project" value="UniProtKB-EC"/>
</dbReference>
<dbReference type="InterPro" id="IPR000891">
    <property type="entry name" value="PYR_CT"/>
</dbReference>
<dbReference type="InterPro" id="IPR017629">
    <property type="entry name" value="4OH_2_O-val_aldolase"/>
</dbReference>
<dbReference type="PANTHER" id="PTHR10277">
    <property type="entry name" value="HOMOCITRATE SYNTHASE-RELATED"/>
    <property type="match status" value="1"/>
</dbReference>
<name>A0ABY6AWW8_9BURK</name>
<dbReference type="InterPro" id="IPR013785">
    <property type="entry name" value="Aldolase_TIM"/>
</dbReference>
<sequence length="335" mass="35501">MSIHIYDPTLRDGNHAIGHQLSTRDIETYCRAVDGCGLWCVEVGHGNGLGASSLQLGLARHSDRELLECARQHVSRSLLGVHLIPGFAKISDIRTAVEIGVDVIRLASHCTEADLTESYFDYARGLGKQVHGVLMMTHMASAETLLEQAAKQVGYGASAITLMDSAGHYDPRSATEKIGLLVKHLGVPVGFHAHNNLGLAVANSLAAAQAGATILDGTLRGFGAGAGNTQLEVMCAVLERYDYETGVDLFQLCAAIDSLSDIPPVSKPTLIGTSNLISGVYGVCAGFEKHVARAAQTFGVAPRLIWKELARVNAVAGQEDLIIDVANRLRKGAVA</sequence>
<evidence type="ECO:0000256" key="2">
    <source>
        <dbReference type="ARBA" id="ARBA00022723"/>
    </source>
</evidence>
<keyword evidence="4" id="KW-0464">Manganese</keyword>
<keyword evidence="3" id="KW-0058">Aromatic hydrocarbons catabolism</keyword>
<feature type="domain" description="Pyruvate carboxyltransferase" evidence="7">
    <location>
        <begin position="3"/>
        <end position="253"/>
    </location>
</feature>
<evidence type="ECO:0000259" key="7">
    <source>
        <dbReference type="PROSITE" id="PS50991"/>
    </source>
</evidence>
<evidence type="ECO:0000256" key="6">
    <source>
        <dbReference type="NCBIfam" id="TIGR03217"/>
    </source>
</evidence>